<organism evidence="2 3">
    <name type="scientific">Actinomadura vinacea</name>
    <dbReference type="NCBI Taxonomy" id="115336"/>
    <lineage>
        <taxon>Bacteria</taxon>
        <taxon>Bacillati</taxon>
        <taxon>Actinomycetota</taxon>
        <taxon>Actinomycetes</taxon>
        <taxon>Streptosporangiales</taxon>
        <taxon>Thermomonosporaceae</taxon>
        <taxon>Actinomadura</taxon>
    </lineage>
</organism>
<dbReference type="EMBL" id="BAAARW010000001">
    <property type="protein sequence ID" value="GAA2399415.1"/>
    <property type="molecule type" value="Genomic_DNA"/>
</dbReference>
<evidence type="ECO:0008006" key="4">
    <source>
        <dbReference type="Google" id="ProtNLM"/>
    </source>
</evidence>
<evidence type="ECO:0000313" key="2">
    <source>
        <dbReference type="EMBL" id="GAA2399415.1"/>
    </source>
</evidence>
<dbReference type="RefSeq" id="WP_344586435.1">
    <property type="nucleotide sequence ID" value="NZ_BAAARW010000001.1"/>
</dbReference>
<feature type="region of interest" description="Disordered" evidence="1">
    <location>
        <begin position="28"/>
        <end position="50"/>
    </location>
</feature>
<dbReference type="Proteomes" id="UP001501231">
    <property type="component" value="Unassembled WGS sequence"/>
</dbReference>
<protein>
    <recommendedName>
        <fullName evidence="4">HEAT repeat domain-containing protein</fullName>
    </recommendedName>
</protein>
<accession>A0ABN3ICT4</accession>
<reference evidence="2 3" key="1">
    <citation type="journal article" date="2019" name="Int. J. Syst. Evol. Microbiol.">
        <title>The Global Catalogue of Microorganisms (GCM) 10K type strain sequencing project: providing services to taxonomists for standard genome sequencing and annotation.</title>
        <authorList>
            <consortium name="The Broad Institute Genomics Platform"/>
            <consortium name="The Broad Institute Genome Sequencing Center for Infectious Disease"/>
            <person name="Wu L."/>
            <person name="Ma J."/>
        </authorList>
    </citation>
    <scope>NUCLEOTIDE SEQUENCE [LARGE SCALE GENOMIC DNA]</scope>
    <source>
        <strain evidence="2 3">JCM 3325</strain>
    </source>
</reference>
<feature type="compositionally biased region" description="Basic and acidic residues" evidence="1">
    <location>
        <begin position="39"/>
        <end position="50"/>
    </location>
</feature>
<proteinExistence type="predicted"/>
<evidence type="ECO:0000313" key="3">
    <source>
        <dbReference type="Proteomes" id="UP001501231"/>
    </source>
</evidence>
<evidence type="ECO:0000256" key="1">
    <source>
        <dbReference type="SAM" id="MobiDB-lite"/>
    </source>
</evidence>
<comment type="caution">
    <text evidence="2">The sequence shown here is derived from an EMBL/GenBank/DDBJ whole genome shotgun (WGS) entry which is preliminary data.</text>
</comment>
<name>A0ABN3ICT4_9ACTN</name>
<gene>
    <name evidence="2" type="ORF">GCM10010191_03010</name>
</gene>
<keyword evidence="3" id="KW-1185">Reference proteome</keyword>
<sequence length="608" mass="67469">MSAQDERGALSPRPSLYDYALRLYRAEPEGRFPKGGHPLPDRPSRQGRNRSEVAKALATTLTPLLTDLDTVRAADEFQRRLDELGVQDHLLYRYVAELPLDDKATARALSRHLTRTGTSNAAVSVGIDLLARLGEPEDVPFLKILGLLRGFTLPVVRALTRLDSSTAALLWLGGFAEGRELRHLIDALVARDDPAVRAWLMAIPLEPRAAGPETARRIAEAVRLADIAAEDPGDPRALAQGARLLVRMTSVRDYQAEILVYPQAVAAYDAIVARVSRLLPTLDNYAALLSLVLDLDSGPSVLLDWRPGQREALLHTLEHVLKAPAWAAVPAIAPDDAAARRRADWARRTAQRLFAHRTAPARFRVEVAVRDPLDPDTVETRFLIDGRPLVPDAFGRGPGNSPEDLLDTGRLRAEAEPREVQLAEAYCTEGCCGALYVTICREGEHVVWRDWRRPAALPSRRPAPELPEYRFDAAEYDAEIAHAENDRSWAWPARDTAWRIAAGLRDRPELLVQWDGRLGWVGTDFLDPDTAVLSFTYWPGLAAGQRDKDGPWLQFIWSLPDDGTPPEEQAAAALRRLSAEDPKNYAEVRGGSREYAEVLGYPWPEHAE</sequence>